<dbReference type="Proteomes" id="UP000749559">
    <property type="component" value="Unassembled WGS sequence"/>
</dbReference>
<dbReference type="OrthoDB" id="5984008at2759"/>
<feature type="non-terminal residue" evidence="1">
    <location>
        <position position="1"/>
    </location>
</feature>
<gene>
    <name evidence="1" type="ORF">OFUS_LOCUS5392</name>
</gene>
<protein>
    <submittedName>
        <fullName evidence="1">Uncharacterized protein</fullName>
    </submittedName>
</protein>
<comment type="caution">
    <text evidence="1">The sequence shown here is derived from an EMBL/GenBank/DDBJ whole genome shotgun (WGS) entry which is preliminary data.</text>
</comment>
<dbReference type="AlphaFoldDB" id="A0A8S4NCF9"/>
<proteinExistence type="predicted"/>
<dbReference type="Gene3D" id="3.40.50.2300">
    <property type="match status" value="2"/>
</dbReference>
<feature type="non-terminal residue" evidence="1">
    <location>
        <position position="204"/>
    </location>
</feature>
<dbReference type="EMBL" id="CAIIXF020000003">
    <property type="protein sequence ID" value="CAH1778483.1"/>
    <property type="molecule type" value="Genomic_DNA"/>
</dbReference>
<sequence length="204" mass="23024">NPFTEFDSIDESIHGCKASQALKVLEGTIFCSEFLPFSLGIYPSHRHFSTNETYADLERILKPKTGLAKSLYQASLYDNVWAIGMAINETLKTFTVDEVKNYKHSTNENKKLLNALYDNLLGVYLQGVSGRYYYNKTTGARQSDSYVGIWDSKKTLIKIGYFDAKESNLTITQSPAVIWKSKGGTTPLDSEIEHVVRRRISKTS</sequence>
<accession>A0A8S4NCF9</accession>
<dbReference type="InterPro" id="IPR028082">
    <property type="entry name" value="Peripla_BP_I"/>
</dbReference>
<reference evidence="1" key="1">
    <citation type="submission" date="2022-03" db="EMBL/GenBank/DDBJ databases">
        <authorList>
            <person name="Martin C."/>
        </authorList>
    </citation>
    <scope>NUCLEOTIDE SEQUENCE</scope>
</reference>
<name>A0A8S4NCF9_OWEFU</name>
<evidence type="ECO:0000313" key="1">
    <source>
        <dbReference type="EMBL" id="CAH1778483.1"/>
    </source>
</evidence>
<organism evidence="1 2">
    <name type="scientific">Owenia fusiformis</name>
    <name type="common">Polychaete worm</name>
    <dbReference type="NCBI Taxonomy" id="6347"/>
    <lineage>
        <taxon>Eukaryota</taxon>
        <taxon>Metazoa</taxon>
        <taxon>Spiralia</taxon>
        <taxon>Lophotrochozoa</taxon>
        <taxon>Annelida</taxon>
        <taxon>Polychaeta</taxon>
        <taxon>Sedentaria</taxon>
        <taxon>Canalipalpata</taxon>
        <taxon>Sabellida</taxon>
        <taxon>Oweniida</taxon>
        <taxon>Oweniidae</taxon>
        <taxon>Owenia</taxon>
    </lineage>
</organism>
<evidence type="ECO:0000313" key="2">
    <source>
        <dbReference type="Proteomes" id="UP000749559"/>
    </source>
</evidence>
<keyword evidence="2" id="KW-1185">Reference proteome</keyword>
<dbReference type="SUPFAM" id="SSF53822">
    <property type="entry name" value="Periplasmic binding protein-like I"/>
    <property type="match status" value="1"/>
</dbReference>